<evidence type="ECO:0000313" key="2">
    <source>
        <dbReference type="EMBL" id="MET3617845.1"/>
    </source>
</evidence>
<protein>
    <submittedName>
        <fullName evidence="2">Uncharacterized protein</fullName>
    </submittedName>
</protein>
<comment type="caution">
    <text evidence="2">The sequence shown here is derived from an EMBL/GenBank/DDBJ whole genome shotgun (WGS) entry which is preliminary data.</text>
</comment>
<keyword evidence="3" id="KW-1185">Reference proteome</keyword>
<sequence>MKKKYFGLNMPLLIAVSLIVIFATKMGILSTEF</sequence>
<name>A0ABV2JAK6_9FIRM</name>
<reference evidence="2 3" key="1">
    <citation type="submission" date="2024-06" db="EMBL/GenBank/DDBJ databases">
        <title>Genomic Encyclopedia of Type Strains, Phase IV (KMG-IV): sequencing the most valuable type-strain genomes for metagenomic binning, comparative biology and taxonomic classification.</title>
        <authorList>
            <person name="Goeker M."/>
        </authorList>
    </citation>
    <scope>NUCLEOTIDE SEQUENCE [LARGE SCALE GENOMIC DNA]</scope>
    <source>
        <strain evidence="2 3">DSM 21460</strain>
    </source>
</reference>
<keyword evidence="1" id="KW-0472">Membrane</keyword>
<proteinExistence type="predicted"/>
<keyword evidence="1" id="KW-1133">Transmembrane helix</keyword>
<accession>A0ABV2JAK6</accession>
<feature type="transmembrane region" description="Helical" evidence="1">
    <location>
        <begin position="12"/>
        <end position="30"/>
    </location>
</feature>
<evidence type="ECO:0000256" key="1">
    <source>
        <dbReference type="SAM" id="Phobius"/>
    </source>
</evidence>
<organism evidence="2 3">
    <name type="scientific">Peptoniphilus olsenii</name>
    <dbReference type="NCBI Taxonomy" id="411570"/>
    <lineage>
        <taxon>Bacteria</taxon>
        <taxon>Bacillati</taxon>
        <taxon>Bacillota</taxon>
        <taxon>Tissierellia</taxon>
        <taxon>Tissierellales</taxon>
        <taxon>Peptoniphilaceae</taxon>
        <taxon>Peptoniphilus</taxon>
    </lineage>
</organism>
<dbReference type="Proteomes" id="UP001549162">
    <property type="component" value="Unassembled WGS sequence"/>
</dbReference>
<dbReference type="EMBL" id="JBEPMA010000009">
    <property type="protein sequence ID" value="MET3617845.1"/>
    <property type="molecule type" value="Genomic_DNA"/>
</dbReference>
<gene>
    <name evidence="2" type="ORF">ABID14_001480</name>
</gene>
<keyword evidence="1" id="KW-0812">Transmembrane</keyword>
<evidence type="ECO:0000313" key="3">
    <source>
        <dbReference type="Proteomes" id="UP001549162"/>
    </source>
</evidence>